<dbReference type="SUPFAM" id="SSF52540">
    <property type="entry name" value="P-loop containing nucleoside triphosphate hydrolases"/>
    <property type="match status" value="1"/>
</dbReference>
<dbReference type="Pfam" id="PF00664">
    <property type="entry name" value="ABC_membrane"/>
    <property type="match status" value="1"/>
</dbReference>
<dbReference type="AlphaFoldDB" id="A0A151CFB3"/>
<evidence type="ECO:0000259" key="11">
    <source>
        <dbReference type="PROSITE" id="PS50929"/>
    </source>
</evidence>
<feature type="domain" description="ABC transmembrane type-1" evidence="11">
    <location>
        <begin position="26"/>
        <end position="320"/>
    </location>
</feature>
<dbReference type="RefSeq" id="WP_067331691.1">
    <property type="nucleotide sequence ID" value="NZ_LNKT01000045.1"/>
</dbReference>
<dbReference type="Gene3D" id="1.20.1560.10">
    <property type="entry name" value="ABC transporter type 1, transmembrane domain"/>
    <property type="match status" value="1"/>
</dbReference>
<dbReference type="InterPro" id="IPR011527">
    <property type="entry name" value="ABC1_TM_dom"/>
</dbReference>
<evidence type="ECO:0000256" key="5">
    <source>
        <dbReference type="ARBA" id="ARBA00022741"/>
    </source>
</evidence>
<keyword evidence="3" id="KW-1003">Cell membrane</keyword>
<dbReference type="GO" id="GO:0140359">
    <property type="term" value="F:ABC-type transporter activity"/>
    <property type="evidence" value="ECO:0007669"/>
    <property type="project" value="InterPro"/>
</dbReference>
<name>A0A151CFB3_9BACT</name>
<reference evidence="12 13" key="1">
    <citation type="submission" date="2015-11" db="EMBL/GenBank/DDBJ databases">
        <title>Draft genome of Sulfurovum riftiae 1812E, a member of the Epsilonproteobacteria isolated from the tube of the deep-sea hydrothermal vent tubewom Riftia pachyptila.</title>
        <authorList>
            <person name="Vetriani C."/>
            <person name="Giovannelli D."/>
        </authorList>
    </citation>
    <scope>NUCLEOTIDE SEQUENCE [LARGE SCALE GENOMIC DNA]</scope>
    <source>
        <strain evidence="12 13">1812E</strain>
    </source>
</reference>
<comment type="caution">
    <text evidence="12">The sequence shown here is derived from an EMBL/GenBank/DDBJ whole genome shotgun (WGS) entry which is preliminary data.</text>
</comment>
<dbReference type="PROSITE" id="PS00211">
    <property type="entry name" value="ABC_TRANSPORTER_1"/>
    <property type="match status" value="1"/>
</dbReference>
<feature type="transmembrane region" description="Helical" evidence="9">
    <location>
        <begin position="25"/>
        <end position="46"/>
    </location>
</feature>
<feature type="transmembrane region" description="Helical" evidence="9">
    <location>
        <begin position="278"/>
        <end position="301"/>
    </location>
</feature>
<sequence>MTGTYSFKTLYEQIKSQKHDFWRTNVYGILATLLLLPIPMLIPLLIDEVLLEHPGKMTETISAFFGSSETWVYIAVILVMVLVLRFTAFFFNNQKTFYAIKITQKISYLLRHRILHHLERVSLSEYETLKSGGIASKTVQDVESVSGFAGQMVTTLLSALLMLAGIAAVMLWMNWVLALLVFMLNPLFLAFSRILGRKTGELLRRQHEAYELYHELLNETLELFIQVRASNQERSFFGLLQNRAKAIEKASLDYGYKASVAQNSSTLLTNTVVDIFRALGIAAVAYSDLSIGMMIAFLFYLSTLVQPIQQLMGLVISYQSTKPALERINTLLSLGQEPHYPHEKDPFKNVKTTSVALKEIGFAYKEGKTVLHNVSLKAEAGQKIALIGPSGSGKTTIAQIMVGFYPSHSGEILYGDMPIKQIGLPVVRENVALMLQQALFFNDTIRMNLTLSRARSDEEIYEALKAAQLETFVRQLEKGLETPIGKNGIRLSGGQRQRLAIARLILSDPKIVIFDEATSALDNATEFHLYETLAPFLEGRTTIIIAHRTTTIRQADHIYLIEEGRVKAEGSYDSLQERGLIKEDFDKP</sequence>
<dbReference type="EMBL" id="LNKT01000045">
    <property type="protein sequence ID" value="KYJ86211.1"/>
    <property type="molecule type" value="Genomic_DNA"/>
</dbReference>
<keyword evidence="4 9" id="KW-0812">Transmembrane</keyword>
<evidence type="ECO:0000256" key="2">
    <source>
        <dbReference type="ARBA" id="ARBA00022448"/>
    </source>
</evidence>
<proteinExistence type="predicted"/>
<feature type="domain" description="ABC transporter" evidence="10">
    <location>
        <begin position="355"/>
        <end position="588"/>
    </location>
</feature>
<dbReference type="Proteomes" id="UP000075359">
    <property type="component" value="Unassembled WGS sequence"/>
</dbReference>
<dbReference type="InterPro" id="IPR036640">
    <property type="entry name" value="ABC1_TM_sf"/>
</dbReference>
<dbReference type="InterPro" id="IPR003593">
    <property type="entry name" value="AAA+_ATPase"/>
</dbReference>
<keyword evidence="2" id="KW-0813">Transport</keyword>
<keyword evidence="8 9" id="KW-0472">Membrane</keyword>
<comment type="subcellular location">
    <subcellularLocation>
        <location evidence="1">Cell membrane</location>
        <topology evidence="1">Multi-pass membrane protein</topology>
    </subcellularLocation>
</comment>
<evidence type="ECO:0000256" key="6">
    <source>
        <dbReference type="ARBA" id="ARBA00022840"/>
    </source>
</evidence>
<dbReference type="InterPro" id="IPR027417">
    <property type="entry name" value="P-loop_NTPase"/>
</dbReference>
<dbReference type="GO" id="GO:0016887">
    <property type="term" value="F:ATP hydrolysis activity"/>
    <property type="evidence" value="ECO:0007669"/>
    <property type="project" value="InterPro"/>
</dbReference>
<dbReference type="PROSITE" id="PS50929">
    <property type="entry name" value="ABC_TM1F"/>
    <property type="match status" value="1"/>
</dbReference>
<feature type="transmembrane region" description="Helical" evidence="9">
    <location>
        <begin position="175"/>
        <end position="195"/>
    </location>
</feature>
<evidence type="ECO:0000259" key="10">
    <source>
        <dbReference type="PROSITE" id="PS50893"/>
    </source>
</evidence>
<evidence type="ECO:0000256" key="9">
    <source>
        <dbReference type="SAM" id="Phobius"/>
    </source>
</evidence>
<evidence type="ECO:0000256" key="7">
    <source>
        <dbReference type="ARBA" id="ARBA00022989"/>
    </source>
</evidence>
<dbReference type="STRING" id="1630136.AS592_02280"/>
<evidence type="ECO:0000256" key="3">
    <source>
        <dbReference type="ARBA" id="ARBA00022475"/>
    </source>
</evidence>
<gene>
    <name evidence="12" type="ORF">AS592_02280</name>
</gene>
<dbReference type="Pfam" id="PF00005">
    <property type="entry name" value="ABC_tran"/>
    <property type="match status" value="1"/>
</dbReference>
<dbReference type="SUPFAM" id="SSF90123">
    <property type="entry name" value="ABC transporter transmembrane region"/>
    <property type="match status" value="1"/>
</dbReference>
<feature type="transmembrane region" description="Helical" evidence="9">
    <location>
        <begin position="148"/>
        <end position="169"/>
    </location>
</feature>
<dbReference type="GO" id="GO:0005524">
    <property type="term" value="F:ATP binding"/>
    <property type="evidence" value="ECO:0007669"/>
    <property type="project" value="UniProtKB-KW"/>
</dbReference>
<dbReference type="FunFam" id="3.40.50.300:FF:000299">
    <property type="entry name" value="ABC transporter ATP-binding protein/permease"/>
    <property type="match status" value="1"/>
</dbReference>
<dbReference type="OrthoDB" id="5288711at2"/>
<evidence type="ECO:0000256" key="8">
    <source>
        <dbReference type="ARBA" id="ARBA00023136"/>
    </source>
</evidence>
<accession>A0A151CFB3</accession>
<dbReference type="InterPro" id="IPR039421">
    <property type="entry name" value="Type_1_exporter"/>
</dbReference>
<dbReference type="GO" id="GO:0034040">
    <property type="term" value="F:ATPase-coupled lipid transmembrane transporter activity"/>
    <property type="evidence" value="ECO:0007669"/>
    <property type="project" value="TreeGrafter"/>
</dbReference>
<evidence type="ECO:0000313" key="12">
    <source>
        <dbReference type="EMBL" id="KYJ86211.1"/>
    </source>
</evidence>
<protein>
    <submittedName>
        <fullName evidence="12">ABC transporter ATP-binding protein</fullName>
    </submittedName>
</protein>
<evidence type="ECO:0000256" key="1">
    <source>
        <dbReference type="ARBA" id="ARBA00004651"/>
    </source>
</evidence>
<dbReference type="PROSITE" id="PS50893">
    <property type="entry name" value="ABC_TRANSPORTER_2"/>
    <property type="match status" value="1"/>
</dbReference>
<keyword evidence="7 9" id="KW-1133">Transmembrane helix</keyword>
<keyword evidence="6 12" id="KW-0067">ATP-binding</keyword>
<evidence type="ECO:0000256" key="4">
    <source>
        <dbReference type="ARBA" id="ARBA00022692"/>
    </source>
</evidence>
<dbReference type="SMART" id="SM00382">
    <property type="entry name" value="AAA"/>
    <property type="match status" value="1"/>
</dbReference>
<dbReference type="InterPro" id="IPR017871">
    <property type="entry name" value="ABC_transporter-like_CS"/>
</dbReference>
<dbReference type="InterPro" id="IPR003439">
    <property type="entry name" value="ABC_transporter-like_ATP-bd"/>
</dbReference>
<dbReference type="GO" id="GO:0005886">
    <property type="term" value="C:plasma membrane"/>
    <property type="evidence" value="ECO:0007669"/>
    <property type="project" value="UniProtKB-SubCell"/>
</dbReference>
<dbReference type="Gene3D" id="3.40.50.300">
    <property type="entry name" value="P-loop containing nucleotide triphosphate hydrolases"/>
    <property type="match status" value="1"/>
</dbReference>
<feature type="transmembrane region" description="Helical" evidence="9">
    <location>
        <begin position="71"/>
        <end position="91"/>
    </location>
</feature>
<dbReference type="PANTHER" id="PTHR24221">
    <property type="entry name" value="ATP-BINDING CASSETTE SUB-FAMILY B"/>
    <property type="match status" value="1"/>
</dbReference>
<keyword evidence="13" id="KW-1185">Reference proteome</keyword>
<dbReference type="PANTHER" id="PTHR24221:SF233">
    <property type="entry name" value="ATP-BINDING_PERMEASE FUSION ABC TRANSPORTER-RELATED"/>
    <property type="match status" value="1"/>
</dbReference>
<evidence type="ECO:0000313" key="13">
    <source>
        <dbReference type="Proteomes" id="UP000075359"/>
    </source>
</evidence>
<organism evidence="12 13">
    <name type="scientific">Sulfurovum riftiae</name>
    <dbReference type="NCBI Taxonomy" id="1630136"/>
    <lineage>
        <taxon>Bacteria</taxon>
        <taxon>Pseudomonadati</taxon>
        <taxon>Campylobacterota</taxon>
        <taxon>Epsilonproteobacteria</taxon>
        <taxon>Campylobacterales</taxon>
        <taxon>Sulfurovaceae</taxon>
        <taxon>Sulfurovum</taxon>
    </lineage>
</organism>
<keyword evidence="5" id="KW-0547">Nucleotide-binding</keyword>
<dbReference type="CDD" id="cd07346">
    <property type="entry name" value="ABC_6TM_exporters"/>
    <property type="match status" value="1"/>
</dbReference>